<reference evidence="1 2" key="1">
    <citation type="journal article" date="2018" name="Sci. Rep.">
        <title>Genomic signatures of local adaptation to the degree of environmental predictability in rotifers.</title>
        <authorList>
            <person name="Franch-Gras L."/>
            <person name="Hahn C."/>
            <person name="Garcia-Roger E.M."/>
            <person name="Carmona M.J."/>
            <person name="Serra M."/>
            <person name="Gomez A."/>
        </authorList>
    </citation>
    <scope>NUCLEOTIDE SEQUENCE [LARGE SCALE GENOMIC DNA]</scope>
    <source>
        <strain evidence="1">HYR1</strain>
    </source>
</reference>
<name>A0A3M7T5Q4_BRAPC</name>
<proteinExistence type="predicted"/>
<keyword evidence="2" id="KW-1185">Reference proteome</keyword>
<gene>
    <name evidence="1" type="ORF">BpHYR1_000686</name>
</gene>
<sequence length="206" mass="22865">MSFEGPYFVIKNANVGIGRLLGCDKNGKRGDGCSIRNILESKFPAWSRLIHQFSRSLFSIFGTMTNFSYVANICTNFCKKSSRTHRLNCSPTTSSWSIQPSGSVRAPKSPGPFEAPVLCANSAIRTYAWLACKMSKLALDACFFSFCLLSTKWTIISLMSLMSLFFSGNSGRASGHETVPESMSTKQRCPCLKNSLSMSLWWKPMM</sequence>
<dbReference type="AlphaFoldDB" id="A0A3M7T5Q4"/>
<dbReference type="EMBL" id="REGN01000227">
    <property type="protein sequence ID" value="RNA43384.1"/>
    <property type="molecule type" value="Genomic_DNA"/>
</dbReference>
<accession>A0A3M7T5Q4</accession>
<evidence type="ECO:0000313" key="2">
    <source>
        <dbReference type="Proteomes" id="UP000276133"/>
    </source>
</evidence>
<evidence type="ECO:0000313" key="1">
    <source>
        <dbReference type="EMBL" id="RNA43384.1"/>
    </source>
</evidence>
<comment type="caution">
    <text evidence="1">The sequence shown here is derived from an EMBL/GenBank/DDBJ whole genome shotgun (WGS) entry which is preliminary data.</text>
</comment>
<organism evidence="1 2">
    <name type="scientific">Brachionus plicatilis</name>
    <name type="common">Marine rotifer</name>
    <name type="synonym">Brachionus muelleri</name>
    <dbReference type="NCBI Taxonomy" id="10195"/>
    <lineage>
        <taxon>Eukaryota</taxon>
        <taxon>Metazoa</taxon>
        <taxon>Spiralia</taxon>
        <taxon>Gnathifera</taxon>
        <taxon>Rotifera</taxon>
        <taxon>Eurotatoria</taxon>
        <taxon>Monogononta</taxon>
        <taxon>Pseudotrocha</taxon>
        <taxon>Ploima</taxon>
        <taxon>Brachionidae</taxon>
        <taxon>Brachionus</taxon>
    </lineage>
</organism>
<dbReference type="Proteomes" id="UP000276133">
    <property type="component" value="Unassembled WGS sequence"/>
</dbReference>
<protein>
    <submittedName>
        <fullName evidence="1">Uncharacterized protein</fullName>
    </submittedName>
</protein>